<dbReference type="InterPro" id="IPR012340">
    <property type="entry name" value="NA-bd_OB-fold"/>
</dbReference>
<reference evidence="4 5" key="1">
    <citation type="submission" date="2016-02" db="EMBL/GenBank/DDBJ databases">
        <title>Anaerosporomusa subterraneum gen. nov., sp. nov., a spore-forming obligate anaerobe isolated from saprolite.</title>
        <authorList>
            <person name="Choi J.K."/>
            <person name="Shah M."/>
            <person name="Yee N."/>
        </authorList>
    </citation>
    <scope>NUCLEOTIDE SEQUENCE [LARGE SCALE GENOMIC DNA]</scope>
    <source>
        <strain evidence="4 5">RU4</strain>
    </source>
</reference>
<dbReference type="AlphaFoldDB" id="A0A154BPD5"/>
<evidence type="ECO:0000313" key="5">
    <source>
        <dbReference type="Proteomes" id="UP000076268"/>
    </source>
</evidence>
<dbReference type="OrthoDB" id="9809878at2"/>
<keyword evidence="2" id="KW-0234">DNA repair</keyword>
<accession>A0A154BPD5</accession>
<dbReference type="PROSITE" id="PS50935">
    <property type="entry name" value="SSB"/>
    <property type="match status" value="1"/>
</dbReference>
<dbReference type="STRING" id="1794912.AXX12_11165"/>
<comment type="caution">
    <text evidence="4">The sequence shown here is derived from an EMBL/GenBank/DDBJ whole genome shotgun (WGS) entry which is preliminary data.</text>
</comment>
<keyword evidence="2" id="KW-0233">DNA recombination</keyword>
<keyword evidence="5" id="KW-1185">Reference proteome</keyword>
<evidence type="ECO:0000256" key="2">
    <source>
        <dbReference type="HAMAP-Rule" id="MF_00984"/>
    </source>
</evidence>
<protein>
    <recommendedName>
        <fullName evidence="2 3">Single-stranded DNA-binding protein</fullName>
        <shortName evidence="2">SSB</shortName>
    </recommendedName>
</protein>
<dbReference type="RefSeq" id="WP_066243501.1">
    <property type="nucleotide sequence ID" value="NZ_LSGP01000020.1"/>
</dbReference>
<evidence type="ECO:0000256" key="1">
    <source>
        <dbReference type="ARBA" id="ARBA00023125"/>
    </source>
</evidence>
<comment type="subunit">
    <text evidence="2">Homotetramer.</text>
</comment>
<evidence type="ECO:0000313" key="4">
    <source>
        <dbReference type="EMBL" id="KYZ75759.1"/>
    </source>
</evidence>
<sequence>MNQVVLVGRLAQDPEVRYTKTGKAVASFTVAVNRNSYSAQRDSNEKDPADFIPIVAWDKLAEMCGNNLAKGTRVLVQGRLQVRSYETQDGQKRRVSEVVADLVAQNFETAGPRTTAAPVSRSNDAAKAFGGREVFPPEEEIPF</sequence>
<comment type="function">
    <text evidence="2">Plays an important role in DNA replication, recombination and repair. Binds to ssDNA and to an array of partner proteins to recruit them to their sites of action during DNA metabolism.</text>
</comment>
<dbReference type="GO" id="GO:0003697">
    <property type="term" value="F:single-stranded DNA binding"/>
    <property type="evidence" value="ECO:0007669"/>
    <property type="project" value="UniProtKB-UniRule"/>
</dbReference>
<dbReference type="GO" id="GO:0006310">
    <property type="term" value="P:DNA recombination"/>
    <property type="evidence" value="ECO:0007669"/>
    <property type="project" value="UniProtKB-UniRule"/>
</dbReference>
<gene>
    <name evidence="4" type="ORF">AXX12_11165</name>
</gene>
<dbReference type="InterPro" id="IPR011344">
    <property type="entry name" value="ssDNA-bd"/>
</dbReference>
<keyword evidence="2" id="KW-0235">DNA replication</keyword>
<dbReference type="GO" id="GO:0006260">
    <property type="term" value="P:DNA replication"/>
    <property type="evidence" value="ECO:0007669"/>
    <property type="project" value="UniProtKB-UniRule"/>
</dbReference>
<dbReference type="GO" id="GO:0006281">
    <property type="term" value="P:DNA repair"/>
    <property type="evidence" value="ECO:0007669"/>
    <property type="project" value="UniProtKB-UniRule"/>
</dbReference>
<keyword evidence="1 2" id="KW-0238">DNA-binding</keyword>
<feature type="short sequence motif" description="Important for interaction with partner proteins" evidence="2">
    <location>
        <begin position="138"/>
        <end position="143"/>
    </location>
</feature>
<comment type="caution">
    <text evidence="2">Lacks conserved residue(s) required for the propagation of feature annotation.</text>
</comment>
<dbReference type="Pfam" id="PF00436">
    <property type="entry name" value="SSB"/>
    <property type="match status" value="1"/>
</dbReference>
<dbReference type="Gene3D" id="2.40.50.140">
    <property type="entry name" value="Nucleic acid-binding proteins"/>
    <property type="match status" value="1"/>
</dbReference>
<proteinExistence type="inferred from homology"/>
<evidence type="ECO:0000256" key="3">
    <source>
        <dbReference type="RuleBase" id="RU000524"/>
    </source>
</evidence>
<dbReference type="GO" id="GO:0009295">
    <property type="term" value="C:nucleoid"/>
    <property type="evidence" value="ECO:0007669"/>
    <property type="project" value="TreeGrafter"/>
</dbReference>
<dbReference type="PANTHER" id="PTHR10302:SF27">
    <property type="entry name" value="SINGLE-STRANDED DNA-BINDING PROTEIN"/>
    <property type="match status" value="1"/>
</dbReference>
<dbReference type="SUPFAM" id="SSF50249">
    <property type="entry name" value="Nucleic acid-binding proteins"/>
    <property type="match status" value="1"/>
</dbReference>
<dbReference type="HAMAP" id="MF_00984">
    <property type="entry name" value="SSB"/>
    <property type="match status" value="1"/>
</dbReference>
<dbReference type="EMBL" id="LSGP01000020">
    <property type="protein sequence ID" value="KYZ75759.1"/>
    <property type="molecule type" value="Genomic_DNA"/>
</dbReference>
<organism evidence="4 5">
    <name type="scientific">Anaerosporomusa subterranea</name>
    <dbReference type="NCBI Taxonomy" id="1794912"/>
    <lineage>
        <taxon>Bacteria</taxon>
        <taxon>Bacillati</taxon>
        <taxon>Bacillota</taxon>
        <taxon>Negativicutes</taxon>
        <taxon>Acetonemataceae</taxon>
        <taxon>Anaerosporomusa</taxon>
    </lineage>
</organism>
<name>A0A154BPD5_ANASB</name>
<dbReference type="CDD" id="cd04496">
    <property type="entry name" value="SSB_OBF"/>
    <property type="match status" value="1"/>
</dbReference>
<dbReference type="InterPro" id="IPR000424">
    <property type="entry name" value="Primosome_PriB/ssb"/>
</dbReference>
<dbReference type="Proteomes" id="UP000076268">
    <property type="component" value="Unassembled WGS sequence"/>
</dbReference>
<keyword evidence="2" id="KW-0227">DNA damage</keyword>
<dbReference type="PANTHER" id="PTHR10302">
    <property type="entry name" value="SINGLE-STRANDED DNA-BINDING PROTEIN"/>
    <property type="match status" value="1"/>
</dbReference>
<dbReference type="NCBIfam" id="TIGR00621">
    <property type="entry name" value="ssb"/>
    <property type="match status" value="1"/>
</dbReference>